<reference evidence="22" key="1">
    <citation type="submission" date="2022-10" db="EMBL/GenBank/DDBJ databases">
        <title>Culturing micro-colonial fungi from biological soil crusts in the Mojave desert and describing Neophaeococcomyces mojavensis, and introducing the new genera and species Taxawa tesnikishii.</title>
        <authorList>
            <person name="Kurbessoian T."/>
            <person name="Stajich J.E."/>
        </authorList>
    </citation>
    <scope>NUCLEOTIDE SEQUENCE</scope>
    <source>
        <strain evidence="22">TK_41</strain>
    </source>
</reference>
<feature type="chain" id="PRO_5041245053" description="Autophagy-related protein 27" evidence="20">
    <location>
        <begin position="22"/>
        <end position="326"/>
    </location>
</feature>
<dbReference type="PANTHER" id="PTHR15071:SF13">
    <property type="entry name" value="AUTOPHAGY-RELATED PROTEIN 27"/>
    <property type="match status" value="1"/>
</dbReference>
<dbReference type="EMBL" id="JAPDRK010000015">
    <property type="protein sequence ID" value="KAJ9606030.1"/>
    <property type="molecule type" value="Genomic_DNA"/>
</dbReference>
<keyword evidence="17" id="KW-0968">Cytoplasmic vesicle</keyword>
<dbReference type="Gene3D" id="2.70.130.10">
    <property type="entry name" value="Mannose-6-phosphate receptor binding domain"/>
    <property type="match status" value="1"/>
</dbReference>
<proteinExistence type="inferred from homology"/>
<dbReference type="Pfam" id="PF09451">
    <property type="entry name" value="ATG27"/>
    <property type="match status" value="1"/>
</dbReference>
<feature type="signal peptide" evidence="20">
    <location>
        <begin position="1"/>
        <end position="21"/>
    </location>
</feature>
<gene>
    <name evidence="22" type="primary">ATG27</name>
    <name evidence="22" type="ORF">H2200_009879</name>
</gene>
<feature type="compositionally biased region" description="Basic and acidic residues" evidence="18">
    <location>
        <begin position="173"/>
        <end position="184"/>
    </location>
</feature>
<protein>
    <recommendedName>
        <fullName evidence="6">Autophagy-related protein 27</fullName>
    </recommendedName>
</protein>
<evidence type="ECO:0000256" key="19">
    <source>
        <dbReference type="SAM" id="Phobius"/>
    </source>
</evidence>
<evidence type="ECO:0000256" key="13">
    <source>
        <dbReference type="ARBA" id="ARBA00023034"/>
    </source>
</evidence>
<evidence type="ECO:0000256" key="4">
    <source>
        <dbReference type="ARBA" id="ARBA00004614"/>
    </source>
</evidence>
<feature type="region of interest" description="Disordered" evidence="18">
    <location>
        <begin position="173"/>
        <end position="209"/>
    </location>
</feature>
<dbReference type="GO" id="GO:0031966">
    <property type="term" value="C:mitochondrial membrane"/>
    <property type="evidence" value="ECO:0007669"/>
    <property type="project" value="UniProtKB-SubCell"/>
</dbReference>
<evidence type="ECO:0000256" key="12">
    <source>
        <dbReference type="ARBA" id="ARBA00023006"/>
    </source>
</evidence>
<dbReference type="InterPro" id="IPR009011">
    <property type="entry name" value="Man6P_isomerase_rcpt-bd_dom_sf"/>
</dbReference>
<dbReference type="GO" id="GO:0030659">
    <property type="term" value="C:cytoplasmic vesicle membrane"/>
    <property type="evidence" value="ECO:0007669"/>
    <property type="project" value="UniProtKB-SubCell"/>
</dbReference>
<keyword evidence="15 19" id="KW-0472">Membrane</keyword>
<evidence type="ECO:0000256" key="2">
    <source>
        <dbReference type="ARBA" id="ARBA00004358"/>
    </source>
</evidence>
<dbReference type="GO" id="GO:0015031">
    <property type="term" value="P:protein transport"/>
    <property type="evidence" value="ECO:0007669"/>
    <property type="project" value="UniProtKB-KW"/>
</dbReference>
<comment type="subcellular location">
    <subcellularLocation>
        <location evidence="2">Cytoplasmic vesicle membrane</location>
        <topology evidence="2">Single-pass type I membrane protein</topology>
    </subcellularLocation>
    <subcellularLocation>
        <location evidence="4">Golgi apparatus membrane</location>
        <topology evidence="4">Single-pass type I membrane protein</topology>
    </subcellularLocation>
    <subcellularLocation>
        <location evidence="1">Mitochondrion membrane</location>
        <topology evidence="1">Single-pass membrane protein</topology>
    </subcellularLocation>
    <subcellularLocation>
        <location evidence="3">Preautophagosomal structure membrane</location>
        <topology evidence="3">Single-pass type I membrane protein</topology>
    </subcellularLocation>
</comment>
<feature type="domain" description="MRH" evidence="21">
    <location>
        <begin position="24"/>
        <end position="241"/>
    </location>
</feature>
<keyword evidence="23" id="KW-1185">Reference proteome</keyword>
<evidence type="ECO:0000256" key="11">
    <source>
        <dbReference type="ARBA" id="ARBA00022989"/>
    </source>
</evidence>
<accession>A0AA38X3B8</accession>
<evidence type="ECO:0000256" key="1">
    <source>
        <dbReference type="ARBA" id="ARBA00004304"/>
    </source>
</evidence>
<comment type="similarity">
    <text evidence="5">Belongs to the ATG27 family.</text>
</comment>
<dbReference type="Proteomes" id="UP001172673">
    <property type="component" value="Unassembled WGS sequence"/>
</dbReference>
<evidence type="ECO:0000256" key="18">
    <source>
        <dbReference type="SAM" id="MobiDB-lite"/>
    </source>
</evidence>
<evidence type="ECO:0000256" key="20">
    <source>
        <dbReference type="SAM" id="SignalP"/>
    </source>
</evidence>
<comment type="caution">
    <text evidence="22">The sequence shown here is derived from an EMBL/GenBank/DDBJ whole genome shotgun (WGS) entry which is preliminary data.</text>
</comment>
<dbReference type="PANTHER" id="PTHR15071">
    <property type="entry name" value="MANNOSE-6-PHOSPHATE RECEPTOR FAMILY MEMBER"/>
    <property type="match status" value="1"/>
</dbReference>
<keyword evidence="14" id="KW-0496">Mitochondrion</keyword>
<dbReference type="GO" id="GO:0000139">
    <property type="term" value="C:Golgi membrane"/>
    <property type="evidence" value="ECO:0007669"/>
    <property type="project" value="UniProtKB-SubCell"/>
</dbReference>
<evidence type="ECO:0000256" key="14">
    <source>
        <dbReference type="ARBA" id="ARBA00023128"/>
    </source>
</evidence>
<dbReference type="AlphaFoldDB" id="A0AA38X3B8"/>
<evidence type="ECO:0000256" key="8">
    <source>
        <dbReference type="ARBA" id="ARBA00022692"/>
    </source>
</evidence>
<organism evidence="22 23">
    <name type="scientific">Cladophialophora chaetospira</name>
    <dbReference type="NCBI Taxonomy" id="386627"/>
    <lineage>
        <taxon>Eukaryota</taxon>
        <taxon>Fungi</taxon>
        <taxon>Dikarya</taxon>
        <taxon>Ascomycota</taxon>
        <taxon>Pezizomycotina</taxon>
        <taxon>Eurotiomycetes</taxon>
        <taxon>Chaetothyriomycetidae</taxon>
        <taxon>Chaetothyriales</taxon>
        <taxon>Herpotrichiellaceae</taxon>
        <taxon>Cladophialophora</taxon>
    </lineage>
</organism>
<evidence type="ECO:0000256" key="9">
    <source>
        <dbReference type="ARBA" id="ARBA00022729"/>
    </source>
</evidence>
<evidence type="ECO:0000313" key="23">
    <source>
        <dbReference type="Proteomes" id="UP001172673"/>
    </source>
</evidence>
<keyword evidence="13" id="KW-0333">Golgi apparatus</keyword>
<keyword evidence="16" id="KW-1015">Disulfide bond</keyword>
<keyword evidence="10" id="KW-0653">Protein transport</keyword>
<dbReference type="InterPro" id="IPR044865">
    <property type="entry name" value="MRH_dom"/>
</dbReference>
<keyword evidence="9 20" id="KW-0732">Signal</keyword>
<evidence type="ECO:0000313" key="22">
    <source>
        <dbReference type="EMBL" id="KAJ9606030.1"/>
    </source>
</evidence>
<evidence type="ECO:0000256" key="5">
    <source>
        <dbReference type="ARBA" id="ARBA00005363"/>
    </source>
</evidence>
<evidence type="ECO:0000256" key="3">
    <source>
        <dbReference type="ARBA" id="ARBA00004472"/>
    </source>
</evidence>
<feature type="transmembrane region" description="Helical" evidence="19">
    <location>
        <begin position="253"/>
        <end position="273"/>
    </location>
</feature>
<evidence type="ECO:0000256" key="6">
    <source>
        <dbReference type="ARBA" id="ARBA00013776"/>
    </source>
</evidence>
<keyword evidence="7" id="KW-0813">Transport</keyword>
<dbReference type="GO" id="GO:0034045">
    <property type="term" value="C:phagophore assembly site membrane"/>
    <property type="evidence" value="ECO:0007669"/>
    <property type="project" value="UniProtKB-SubCell"/>
</dbReference>
<evidence type="ECO:0000256" key="10">
    <source>
        <dbReference type="ARBA" id="ARBA00022927"/>
    </source>
</evidence>
<keyword evidence="8 19" id="KW-0812">Transmembrane</keyword>
<keyword evidence="12" id="KW-0072">Autophagy</keyword>
<dbReference type="PROSITE" id="PS51914">
    <property type="entry name" value="MRH"/>
    <property type="match status" value="1"/>
</dbReference>
<feature type="compositionally biased region" description="Acidic residues" evidence="18">
    <location>
        <begin position="185"/>
        <end position="197"/>
    </location>
</feature>
<name>A0AA38X3B8_9EURO</name>
<evidence type="ECO:0000256" key="17">
    <source>
        <dbReference type="ARBA" id="ARBA00023329"/>
    </source>
</evidence>
<dbReference type="InterPro" id="IPR018939">
    <property type="entry name" value="Autophagy-rel_prot_27"/>
</dbReference>
<sequence length="326" mass="36394">MKTTAYSLFSTLLSFSHLAASTSIDCDHIRVGGQKFDLSKLAGRHSIHVNDTSRPPAEYDTTWTVNLCGPLEKLKGVPNEDQCPAGTRVCGVVRSWNPADDPDKKHILVENVIPIAGNFETSTGAGLEPRVTRLKAQDSNADGLQIELNGGNYNKMKQRAVIQLLCDKNKTGNEKRWKTERKEEEDSDDDDEDEDDNNDGKKEDDTPSMSDLEFVSYGQVEGKEKMEVLRLNWKTKYACEDYADSDEAKRSGWGFFTWFILIAFLGTAAYLIFGSWLNYNRYGARGWDLLPHGDTIRDIPYLVKDWSRKVADTVGGGGSRGGYSAV</sequence>
<evidence type="ECO:0000256" key="7">
    <source>
        <dbReference type="ARBA" id="ARBA00022448"/>
    </source>
</evidence>
<evidence type="ECO:0000256" key="15">
    <source>
        <dbReference type="ARBA" id="ARBA00023136"/>
    </source>
</evidence>
<evidence type="ECO:0000256" key="16">
    <source>
        <dbReference type="ARBA" id="ARBA00023157"/>
    </source>
</evidence>
<evidence type="ECO:0000259" key="21">
    <source>
        <dbReference type="PROSITE" id="PS51914"/>
    </source>
</evidence>
<keyword evidence="11 19" id="KW-1133">Transmembrane helix</keyword>
<dbReference type="GO" id="GO:0006914">
    <property type="term" value="P:autophagy"/>
    <property type="evidence" value="ECO:0007669"/>
    <property type="project" value="UniProtKB-KW"/>
</dbReference>